<gene>
    <name evidence="4" type="ORF">CEP54_002146</name>
</gene>
<comment type="cofactor">
    <cofactor evidence="1">
        <name>FMN</name>
        <dbReference type="ChEBI" id="CHEBI:58210"/>
    </cofactor>
</comment>
<dbReference type="GO" id="GO:0016491">
    <property type="term" value="F:oxidoreductase activity"/>
    <property type="evidence" value="ECO:0007669"/>
    <property type="project" value="UniProtKB-KW"/>
</dbReference>
<dbReference type="PROSITE" id="PS51349">
    <property type="entry name" value="FMN_HYDROXY_ACID_DH_2"/>
    <property type="match status" value="1"/>
</dbReference>
<feature type="domain" description="FMN hydroxy acid dehydrogenase" evidence="3">
    <location>
        <begin position="189"/>
        <end position="493"/>
    </location>
</feature>
<evidence type="ECO:0000313" key="4">
    <source>
        <dbReference type="EMBL" id="RSL69713.1"/>
    </source>
</evidence>
<evidence type="ECO:0000259" key="3">
    <source>
        <dbReference type="PROSITE" id="PS51349"/>
    </source>
</evidence>
<dbReference type="AlphaFoldDB" id="A0A428QX13"/>
<dbReference type="OrthoDB" id="3006326at2759"/>
<protein>
    <recommendedName>
        <fullName evidence="3">FMN hydroxy acid dehydrogenase domain-containing protein</fullName>
    </recommendedName>
</protein>
<dbReference type="PANTHER" id="PTHR10578:SF140">
    <property type="entry name" value="FMN HYDROXY ACID DEHYDROGENASE DOMAIN-CONTAINING PROTEIN"/>
    <property type="match status" value="1"/>
</dbReference>
<dbReference type="PROSITE" id="PS00557">
    <property type="entry name" value="FMN_HYDROXY_ACID_DH_1"/>
    <property type="match status" value="1"/>
</dbReference>
<comment type="caution">
    <text evidence="4">The sequence shown here is derived from an EMBL/GenBank/DDBJ whole genome shotgun (WGS) entry which is preliminary data.</text>
</comment>
<organism evidence="4 5">
    <name type="scientific">Fusarium duplospermum</name>
    <dbReference type="NCBI Taxonomy" id="1325734"/>
    <lineage>
        <taxon>Eukaryota</taxon>
        <taxon>Fungi</taxon>
        <taxon>Dikarya</taxon>
        <taxon>Ascomycota</taxon>
        <taxon>Pezizomycotina</taxon>
        <taxon>Sordariomycetes</taxon>
        <taxon>Hypocreomycetidae</taxon>
        <taxon>Hypocreales</taxon>
        <taxon>Nectriaceae</taxon>
        <taxon>Fusarium</taxon>
        <taxon>Fusarium solani species complex</taxon>
    </lineage>
</organism>
<dbReference type="STRING" id="1325734.A0A428QX13"/>
<evidence type="ECO:0000256" key="1">
    <source>
        <dbReference type="ARBA" id="ARBA00001917"/>
    </source>
</evidence>
<dbReference type="Proteomes" id="UP000288168">
    <property type="component" value="Unassembled WGS sequence"/>
</dbReference>
<name>A0A428QX13_9HYPO</name>
<dbReference type="SUPFAM" id="SSF51395">
    <property type="entry name" value="FMN-linked oxidoreductases"/>
    <property type="match status" value="1"/>
</dbReference>
<reference evidence="4 5" key="1">
    <citation type="submission" date="2017-06" db="EMBL/GenBank/DDBJ databases">
        <title>Comparative genomic analysis of Ambrosia Fusariam Clade fungi.</title>
        <authorList>
            <person name="Stajich J.E."/>
            <person name="Carrillo J."/>
            <person name="Kijimoto T."/>
            <person name="Eskalen A."/>
            <person name="O'Donnell K."/>
            <person name="Kasson M."/>
        </authorList>
    </citation>
    <scope>NUCLEOTIDE SEQUENCE [LARGE SCALE GENOMIC DNA]</scope>
    <source>
        <strain evidence="4 5">NRRL62584</strain>
    </source>
</reference>
<dbReference type="Gene3D" id="3.20.20.70">
    <property type="entry name" value="Aldolase class I"/>
    <property type="match status" value="1"/>
</dbReference>
<accession>A0A428QX13</accession>
<proteinExistence type="predicted"/>
<dbReference type="InterPro" id="IPR000262">
    <property type="entry name" value="FMN-dep_DH"/>
</dbReference>
<dbReference type="InterPro" id="IPR037396">
    <property type="entry name" value="FMN_HAD"/>
</dbReference>
<dbReference type="PANTHER" id="PTHR10578">
    <property type="entry name" value="S -2-HYDROXY-ACID OXIDASE-RELATED"/>
    <property type="match status" value="1"/>
</dbReference>
<evidence type="ECO:0000256" key="2">
    <source>
        <dbReference type="ARBA" id="ARBA00023002"/>
    </source>
</evidence>
<dbReference type="InterPro" id="IPR013785">
    <property type="entry name" value="Aldolase_TIM"/>
</dbReference>
<evidence type="ECO:0000313" key="5">
    <source>
        <dbReference type="Proteomes" id="UP000288168"/>
    </source>
</evidence>
<keyword evidence="2" id="KW-0560">Oxidoreductase</keyword>
<dbReference type="InterPro" id="IPR008259">
    <property type="entry name" value="FMN_hydac_DH_AS"/>
</dbReference>
<dbReference type="EMBL" id="NKCI01000012">
    <property type="protein sequence ID" value="RSL69713.1"/>
    <property type="molecule type" value="Genomic_DNA"/>
</dbReference>
<dbReference type="Pfam" id="PF01070">
    <property type="entry name" value="FMN_dh"/>
    <property type="match status" value="2"/>
</dbReference>
<keyword evidence="5" id="KW-1185">Reference proteome</keyword>
<sequence length="527" mass="58883">MLDLLKTQIEEADAFYKQLVLDSNGEYKESRIDIKAKNFKSSYFMEWQKQLAEVMKSEEVKRDFFLKSVATAHPEHYAMSPYPAGIIETIGEHVARVQVRPDLLVPDFVKAYGDPSYVGITVTGLLDDGTVLFYVLHEFRDAEDGSGCHIILRLLFPAAAPQVLFDEHAQHLAVEFRAFITEAYKRFKWSYRNNLESYQHYRFRPCTMVDITEVGTTLSTTILGYNFSAPFFISPCGRAVFSNDEAELGFVQGAAQGDIMYMASWHTSLSLNEIAAAKAKGQVVFQQVYLDGKNDTAAKEAFARSEKAGAKALVYTADSAADGNRQRAARFDVGSADTDYTYITWEYYEKMKTWTPLPIIIKGIGTAEDVKLAIKHKVPAIVLSNHGARQLDGSPSALETAIEIFEEDPTLFDQIEIYADGGVRYGADALKLLALGFKAVGLGRPFMFANVYGAEGVKRAIDLLKHEIAIDAGNLGLPEEVRHIPCSPPSQLAPHHRGWQPNPVLFIIVADGFLWKRNHVRNDELRS</sequence>